<evidence type="ECO:0000256" key="9">
    <source>
        <dbReference type="ARBA" id="ARBA00023136"/>
    </source>
</evidence>
<evidence type="ECO:0000256" key="7">
    <source>
        <dbReference type="ARBA" id="ARBA00022989"/>
    </source>
</evidence>
<dbReference type="RefSeq" id="XP_066666338.1">
    <property type="nucleotide sequence ID" value="XM_066814376.1"/>
</dbReference>
<protein>
    <submittedName>
        <fullName evidence="14">SHO1 osmosensor</fullName>
    </submittedName>
</protein>
<keyword evidence="5" id="KW-1003">Cell membrane</keyword>
<evidence type="ECO:0000256" key="1">
    <source>
        <dbReference type="ARBA" id="ARBA00004651"/>
    </source>
</evidence>
<dbReference type="GeneID" id="92047436"/>
<evidence type="ECO:0000256" key="5">
    <source>
        <dbReference type="ARBA" id="ARBA00022475"/>
    </source>
</evidence>
<dbReference type="SMART" id="SM00326">
    <property type="entry name" value="SH3"/>
    <property type="match status" value="1"/>
</dbReference>
<evidence type="ECO:0000259" key="13">
    <source>
        <dbReference type="PROSITE" id="PS50002"/>
    </source>
</evidence>
<keyword evidence="9 12" id="KW-0472">Membrane</keyword>
<evidence type="ECO:0000256" key="12">
    <source>
        <dbReference type="SAM" id="Phobius"/>
    </source>
</evidence>
<keyword evidence="8" id="KW-0346">Stress response</keyword>
<feature type="transmembrane region" description="Helical" evidence="12">
    <location>
        <begin position="101"/>
        <end position="126"/>
    </location>
</feature>
<comment type="subunit">
    <text evidence="3">Forms homooligomers.</text>
</comment>
<evidence type="ECO:0000256" key="3">
    <source>
        <dbReference type="ARBA" id="ARBA00011175"/>
    </source>
</evidence>
<comment type="similarity">
    <text evidence="2">Belongs to the SHO1 family.</text>
</comment>
<dbReference type="Proteomes" id="UP001433268">
    <property type="component" value="Unassembled WGS sequence"/>
</dbReference>
<dbReference type="PRINTS" id="PR00452">
    <property type="entry name" value="SH3DOMAIN"/>
</dbReference>
<feature type="transmembrane region" description="Helical" evidence="12">
    <location>
        <begin position="74"/>
        <end position="95"/>
    </location>
</feature>
<feature type="transmembrane region" description="Helical" evidence="12">
    <location>
        <begin position="133"/>
        <end position="153"/>
    </location>
</feature>
<dbReference type="Pfam" id="PF00018">
    <property type="entry name" value="SH3_1"/>
    <property type="match status" value="1"/>
</dbReference>
<keyword evidence="4 10" id="KW-0728">SH3 domain</keyword>
<comment type="caution">
    <text evidence="14">The sequence shown here is derived from an EMBL/GenBank/DDBJ whole genome shotgun (WGS) entry which is preliminary data.</text>
</comment>
<keyword evidence="7 12" id="KW-1133">Transmembrane helix</keyword>
<evidence type="ECO:0000313" key="15">
    <source>
        <dbReference type="Proteomes" id="UP001433268"/>
    </source>
</evidence>
<keyword evidence="6 12" id="KW-0812">Transmembrane</keyword>
<name>A0ABR1VVZ0_9PEZI</name>
<dbReference type="CDD" id="cd11855">
    <property type="entry name" value="SH3_Sho1p"/>
    <property type="match status" value="1"/>
</dbReference>
<dbReference type="PROSITE" id="PS50002">
    <property type="entry name" value="SH3"/>
    <property type="match status" value="1"/>
</dbReference>
<dbReference type="InterPro" id="IPR001452">
    <property type="entry name" value="SH3_domain"/>
</dbReference>
<feature type="transmembrane region" description="Helical" evidence="12">
    <location>
        <begin position="38"/>
        <end position="62"/>
    </location>
</feature>
<evidence type="ECO:0000256" key="8">
    <source>
        <dbReference type="ARBA" id="ARBA00023016"/>
    </source>
</evidence>
<evidence type="ECO:0000256" key="4">
    <source>
        <dbReference type="ARBA" id="ARBA00022443"/>
    </source>
</evidence>
<evidence type="ECO:0000256" key="2">
    <source>
        <dbReference type="ARBA" id="ARBA00009739"/>
    </source>
</evidence>
<dbReference type="InterPro" id="IPR036028">
    <property type="entry name" value="SH3-like_dom_sf"/>
</dbReference>
<comment type="subcellular location">
    <subcellularLocation>
        <location evidence="1">Cell membrane</location>
        <topology evidence="1">Multi-pass membrane protein</topology>
    </subcellularLocation>
</comment>
<feature type="region of interest" description="Disordered" evidence="11">
    <location>
        <begin position="210"/>
        <end position="232"/>
    </location>
</feature>
<proteinExistence type="inferred from homology"/>
<gene>
    <name evidence="14" type="ORF">PG997_010061</name>
</gene>
<organism evidence="14 15">
    <name type="scientific">Apiospora hydei</name>
    <dbReference type="NCBI Taxonomy" id="1337664"/>
    <lineage>
        <taxon>Eukaryota</taxon>
        <taxon>Fungi</taxon>
        <taxon>Dikarya</taxon>
        <taxon>Ascomycota</taxon>
        <taxon>Pezizomycotina</taxon>
        <taxon>Sordariomycetes</taxon>
        <taxon>Xylariomycetidae</taxon>
        <taxon>Amphisphaeriales</taxon>
        <taxon>Apiosporaceae</taxon>
        <taxon>Apiospora</taxon>
    </lineage>
</organism>
<evidence type="ECO:0000313" key="14">
    <source>
        <dbReference type="EMBL" id="KAK8075398.1"/>
    </source>
</evidence>
<keyword evidence="15" id="KW-1185">Reference proteome</keyword>
<reference evidence="14 15" key="1">
    <citation type="submission" date="2023-01" db="EMBL/GenBank/DDBJ databases">
        <title>Analysis of 21 Apiospora genomes using comparative genomics revels a genus with tremendous synthesis potential of carbohydrate active enzymes and secondary metabolites.</title>
        <authorList>
            <person name="Sorensen T."/>
        </authorList>
    </citation>
    <scope>NUCLEOTIDE SEQUENCE [LARGE SCALE GENOMIC DNA]</scope>
    <source>
        <strain evidence="14 15">CBS 114990</strain>
    </source>
</reference>
<evidence type="ECO:0000256" key="6">
    <source>
        <dbReference type="ARBA" id="ARBA00022692"/>
    </source>
</evidence>
<evidence type="ECO:0000256" key="11">
    <source>
        <dbReference type="SAM" id="MobiDB-lite"/>
    </source>
</evidence>
<dbReference type="InterPro" id="IPR035522">
    <property type="entry name" value="Sho1_SH3"/>
</dbReference>
<sequence>MPGYGSLHSPSLRKMEHSRASYGGRRGLSMGNIVGDPFALATTSIAMLAWFIGFVGCVIGQIQQNSQTGSFPPFPWWAIVYSLFIVLGVFFVIAADSIQTYHVAVVGYLGAGLVLTSSSVNALVYSASGARQAAAAGFILLSMVQIVWIFYFGSAPSATPRAYLDSFALTKESTMHRQTMMNGGYGGRPETSVSHQPQMYTSAQLNGFENPSPAPGFSQQGARNSGPMAGPSSLEIAQPTEYPYRAKAIYSYEANPEDQNEISFSKHEILEVSDVSGRWWQARKENGDTGIAPSNYLILL</sequence>
<feature type="domain" description="SH3" evidence="13">
    <location>
        <begin position="241"/>
        <end position="300"/>
    </location>
</feature>
<evidence type="ECO:0000256" key="10">
    <source>
        <dbReference type="PROSITE-ProRule" id="PRU00192"/>
    </source>
</evidence>
<accession>A0ABR1VVZ0</accession>
<dbReference type="EMBL" id="JAQQWN010000007">
    <property type="protein sequence ID" value="KAK8075398.1"/>
    <property type="molecule type" value="Genomic_DNA"/>
</dbReference>
<dbReference type="Gene3D" id="2.30.30.40">
    <property type="entry name" value="SH3 Domains"/>
    <property type="match status" value="1"/>
</dbReference>
<dbReference type="SUPFAM" id="SSF50044">
    <property type="entry name" value="SH3-domain"/>
    <property type="match status" value="1"/>
</dbReference>